<keyword evidence="11" id="KW-1185">Reference proteome</keyword>
<evidence type="ECO:0000256" key="5">
    <source>
        <dbReference type="ARBA" id="ARBA00023295"/>
    </source>
</evidence>
<dbReference type="InterPro" id="IPR013738">
    <property type="entry name" value="Beta_galactosidase_Trimer"/>
</dbReference>
<dbReference type="GO" id="GO:0004565">
    <property type="term" value="F:beta-galactosidase activity"/>
    <property type="evidence" value="ECO:0007669"/>
    <property type="project" value="UniProtKB-EC"/>
</dbReference>
<evidence type="ECO:0000256" key="4">
    <source>
        <dbReference type="ARBA" id="ARBA00022801"/>
    </source>
</evidence>
<comment type="caution">
    <text evidence="10">The sequence shown here is derived from an EMBL/GenBank/DDBJ whole genome shotgun (WGS) entry which is preliminary data.</text>
</comment>
<proteinExistence type="inferred from homology"/>
<keyword evidence="4 6" id="KW-0378">Hydrolase</keyword>
<evidence type="ECO:0000256" key="2">
    <source>
        <dbReference type="ARBA" id="ARBA00005940"/>
    </source>
</evidence>
<dbReference type="Pfam" id="PF08532">
    <property type="entry name" value="Glyco_hydro_42M"/>
    <property type="match status" value="1"/>
</dbReference>
<dbReference type="SUPFAM" id="SSF51445">
    <property type="entry name" value="(Trans)glycosidases"/>
    <property type="match status" value="1"/>
</dbReference>
<dbReference type="InterPro" id="IPR029062">
    <property type="entry name" value="Class_I_gatase-like"/>
</dbReference>
<evidence type="ECO:0000256" key="1">
    <source>
        <dbReference type="ARBA" id="ARBA00001412"/>
    </source>
</evidence>
<evidence type="ECO:0000256" key="6">
    <source>
        <dbReference type="PIRNR" id="PIRNR001084"/>
    </source>
</evidence>
<dbReference type="PIRSF" id="PIRSF001084">
    <property type="entry name" value="B-galactosidase"/>
    <property type="match status" value="1"/>
</dbReference>
<evidence type="ECO:0000259" key="8">
    <source>
        <dbReference type="Pfam" id="PF08532"/>
    </source>
</evidence>
<evidence type="ECO:0000259" key="7">
    <source>
        <dbReference type="Pfam" id="PF02449"/>
    </source>
</evidence>
<dbReference type="EC" id="3.2.1.23" evidence="3 6"/>
<dbReference type="EMBL" id="JAGIOI010000001">
    <property type="protein sequence ID" value="MBP2412372.1"/>
    <property type="molecule type" value="Genomic_DNA"/>
</dbReference>
<evidence type="ECO:0000313" key="10">
    <source>
        <dbReference type="EMBL" id="MBP2412372.1"/>
    </source>
</evidence>
<evidence type="ECO:0000256" key="3">
    <source>
        <dbReference type="ARBA" id="ARBA00012756"/>
    </source>
</evidence>
<comment type="catalytic activity">
    <reaction evidence="1 6">
        <text>Hydrolysis of terminal non-reducing beta-D-galactose residues in beta-D-galactosides.</text>
        <dbReference type="EC" id="3.2.1.23"/>
    </reaction>
</comment>
<dbReference type="InterPro" id="IPR013529">
    <property type="entry name" value="Glyco_hydro_42_N"/>
</dbReference>
<keyword evidence="5 6" id="KW-0326">Glycosidase</keyword>
<dbReference type="InterPro" id="IPR013780">
    <property type="entry name" value="Glyco_hydro_b"/>
</dbReference>
<feature type="domain" description="Beta-galactosidase C-terminal" evidence="9">
    <location>
        <begin position="639"/>
        <end position="691"/>
    </location>
</feature>
<dbReference type="PANTHER" id="PTHR36447">
    <property type="entry name" value="BETA-GALACTOSIDASE GANA"/>
    <property type="match status" value="1"/>
</dbReference>
<feature type="domain" description="Beta-galactosidase trimerisation" evidence="8">
    <location>
        <begin position="422"/>
        <end position="630"/>
    </location>
</feature>
<sequence>MPSPSPVDSSNPAPAALSSQELRTARLWESLPGMSYGGDYNPEQWPRDIRLEDIGLMKQAGVNALSVGIFSWSWLEPSEGQYDFDWLDEIMDNLAAAGIKVALATATAAPPAWLVRKHPEILPVTADGTVLGPGSRRHYSPSSSVYRTYAAGITRALAERYKDHPALVLWHVDNELGCHVSEFHGPEDTAAFQAWLARRYGTVDAINEAWGTAFWSQRYGSFEEIRTPGPAPTTLNPTQQLDFARFNSWALVDFYTMLVDVIREVTPDIPATTNFMASSATKALDYFDWAGRMDVVANDHYLVAADPERHIELAFGADLTRGVAGGKPWMLMEHSTSAVNWQPRNMPKLPGEMARNSLAHVARGADAVMFFQWRQSRAGSEKFHSAMVPHGGTDTRVWREVVELGASLQAMDAVHGSRVESRTAIIFDYESWWASELDSHPSTDVKYLDLLRAFHRALFLRGITADFVHPSANLDGYDLILACTLYAVNDADAANIAAAATRGATVLVSYFSGIVDENDAVRLGGYPGAFRDLLGITVEEFHPLPEGAAAAVAGSGVDGSAAGWSGRIWSEHVHLAGAEPLASFTEYPLAGVPALTRNAAGSGSAWYLATFPEAGALDGILGRLLEESGVAAPVVAAPGVELTRRRAADGTGYLFAVNHGTSDASVAASGMELISGTQFTGVLAAGAVAVIAED</sequence>
<dbReference type="Gene3D" id="3.20.20.80">
    <property type="entry name" value="Glycosidases"/>
    <property type="match status" value="1"/>
</dbReference>
<dbReference type="Gene3D" id="2.60.40.1180">
    <property type="entry name" value="Golgi alpha-mannosidase II"/>
    <property type="match status" value="1"/>
</dbReference>
<dbReference type="Pfam" id="PF02449">
    <property type="entry name" value="Glyco_hydro_42"/>
    <property type="match status" value="1"/>
</dbReference>
<dbReference type="SUPFAM" id="SSF52317">
    <property type="entry name" value="Class I glutamine amidotransferase-like"/>
    <property type="match status" value="1"/>
</dbReference>
<dbReference type="Gene3D" id="3.40.50.880">
    <property type="match status" value="1"/>
</dbReference>
<evidence type="ECO:0000313" key="11">
    <source>
        <dbReference type="Proteomes" id="UP000711614"/>
    </source>
</evidence>
<dbReference type="InterPro" id="IPR003476">
    <property type="entry name" value="Glyco_hydro_42"/>
</dbReference>
<protein>
    <recommendedName>
        <fullName evidence="3 6">Beta-galactosidase</fullName>
        <shortName evidence="6">Beta-gal</shortName>
        <ecNumber evidence="3 6">3.2.1.23</ecNumber>
    </recommendedName>
</protein>
<dbReference type="Pfam" id="PF08533">
    <property type="entry name" value="Glyco_hydro_42C"/>
    <property type="match status" value="1"/>
</dbReference>
<gene>
    <name evidence="10" type="ORF">JOF48_001171</name>
</gene>
<organism evidence="10 11">
    <name type="scientific">Arthrobacter stackebrandtii</name>
    <dbReference type="NCBI Taxonomy" id="272161"/>
    <lineage>
        <taxon>Bacteria</taxon>
        <taxon>Bacillati</taxon>
        <taxon>Actinomycetota</taxon>
        <taxon>Actinomycetes</taxon>
        <taxon>Micrococcales</taxon>
        <taxon>Micrococcaceae</taxon>
        <taxon>Arthrobacter</taxon>
    </lineage>
</organism>
<dbReference type="Proteomes" id="UP000711614">
    <property type="component" value="Unassembled WGS sequence"/>
</dbReference>
<reference evidence="10 11" key="1">
    <citation type="submission" date="2021-03" db="EMBL/GenBank/DDBJ databases">
        <title>Sequencing the genomes of 1000 actinobacteria strains.</title>
        <authorList>
            <person name="Klenk H.-P."/>
        </authorList>
    </citation>
    <scope>NUCLEOTIDE SEQUENCE [LARGE SCALE GENOMIC DNA]</scope>
    <source>
        <strain evidence="10 11">DSM 16005</strain>
    </source>
</reference>
<evidence type="ECO:0000259" key="9">
    <source>
        <dbReference type="Pfam" id="PF08533"/>
    </source>
</evidence>
<comment type="similarity">
    <text evidence="2 6">Belongs to the glycosyl hydrolase 42 family.</text>
</comment>
<dbReference type="InterPro" id="IPR013739">
    <property type="entry name" value="Beta_galactosidase_C"/>
</dbReference>
<accession>A0ABS4YU98</accession>
<feature type="domain" description="Glycoside hydrolase family 42 N-terminal" evidence="7">
    <location>
        <begin position="39"/>
        <end position="410"/>
    </location>
</feature>
<dbReference type="CDD" id="cd03143">
    <property type="entry name" value="A4_beta-galactosidase_middle_domain"/>
    <property type="match status" value="1"/>
</dbReference>
<dbReference type="PANTHER" id="PTHR36447:SF1">
    <property type="entry name" value="BETA-GALACTOSIDASE GANA"/>
    <property type="match status" value="1"/>
</dbReference>
<name>A0ABS4YU98_9MICC</name>
<dbReference type="InterPro" id="IPR017853">
    <property type="entry name" value="GH"/>
</dbReference>